<name>A0A420WKZ0_9PROT</name>
<dbReference type="PANTHER" id="PTHR33529">
    <property type="entry name" value="SLR0882 PROTEIN-RELATED"/>
    <property type="match status" value="1"/>
</dbReference>
<feature type="transmembrane region" description="Helical" evidence="6">
    <location>
        <begin position="334"/>
        <end position="354"/>
    </location>
</feature>
<dbReference type="PANTHER" id="PTHR33529:SF2">
    <property type="entry name" value="LIPOPOLYSACCHARIDE EXPORT SYSTEM PERMEASE PROTEIN LPTG"/>
    <property type="match status" value="1"/>
</dbReference>
<dbReference type="InterPro" id="IPR005495">
    <property type="entry name" value="LptG/LptF_permease"/>
</dbReference>
<evidence type="ECO:0000256" key="3">
    <source>
        <dbReference type="ARBA" id="ARBA00022692"/>
    </source>
</evidence>
<dbReference type="Pfam" id="PF03739">
    <property type="entry name" value="LptF_LptG"/>
    <property type="match status" value="1"/>
</dbReference>
<comment type="caution">
    <text evidence="7">The sequence shown here is derived from an EMBL/GenBank/DDBJ whole genome shotgun (WGS) entry which is preliminary data.</text>
</comment>
<accession>A0A420WKZ0</accession>
<feature type="transmembrane region" description="Helical" evidence="6">
    <location>
        <begin position="276"/>
        <end position="293"/>
    </location>
</feature>
<dbReference type="AlphaFoldDB" id="A0A420WKZ0"/>
<evidence type="ECO:0000256" key="6">
    <source>
        <dbReference type="SAM" id="Phobius"/>
    </source>
</evidence>
<evidence type="ECO:0000256" key="5">
    <source>
        <dbReference type="ARBA" id="ARBA00023136"/>
    </source>
</evidence>
<dbReference type="Proteomes" id="UP000282211">
    <property type="component" value="Unassembled WGS sequence"/>
</dbReference>
<sequence length="359" mass="39403">MFKFGLYLTKTFLLTWLTTVFGFLVLIGLLDSLANGGDIVASGQGFHGTFKYMLLRAPVIFDRIFMFTLVVAILLVFVKLIRQHELVALLGFGISAPKQILLLSPIVLAASVTSIGFIDFAMPPAVRSLQAWGIGEYKVKNITSENPLWLEDGQDIIRATQRVSFETLGDIQIFERDETGAVNSVIWAETATFKASNWALNGVKILTLKGSDGEKRSALRDTTPRAWETNQTPRSIARLAAEPRDLSLGEMKTFSVRGNSGSKPRFAYSFWHAHRLSRPLAALILLVCCVPLMQRTGREDTGDKALILGITMGFIFLIIDGAMATFATSGGIEVMTAIAFPLAIFGLFGAFLLVRTESL</sequence>
<organism evidence="7 8">
    <name type="scientific">Litorimonas taeanensis</name>
    <dbReference type="NCBI Taxonomy" id="568099"/>
    <lineage>
        <taxon>Bacteria</taxon>
        <taxon>Pseudomonadati</taxon>
        <taxon>Pseudomonadota</taxon>
        <taxon>Alphaproteobacteria</taxon>
        <taxon>Maricaulales</taxon>
        <taxon>Robiginitomaculaceae</taxon>
    </lineage>
</organism>
<dbReference type="RefSeq" id="WP_170144878.1">
    <property type="nucleotide sequence ID" value="NZ_RBII01000001.1"/>
</dbReference>
<keyword evidence="3 6" id="KW-0812">Transmembrane</keyword>
<feature type="transmembrane region" description="Helical" evidence="6">
    <location>
        <begin position="100"/>
        <end position="122"/>
    </location>
</feature>
<keyword evidence="2" id="KW-1003">Cell membrane</keyword>
<keyword evidence="5 6" id="KW-0472">Membrane</keyword>
<gene>
    <name evidence="7" type="ORF">DES40_0880</name>
</gene>
<dbReference type="GO" id="GO:0015920">
    <property type="term" value="P:lipopolysaccharide transport"/>
    <property type="evidence" value="ECO:0007669"/>
    <property type="project" value="TreeGrafter"/>
</dbReference>
<dbReference type="GO" id="GO:0043190">
    <property type="term" value="C:ATP-binding cassette (ABC) transporter complex"/>
    <property type="evidence" value="ECO:0007669"/>
    <property type="project" value="TreeGrafter"/>
</dbReference>
<evidence type="ECO:0000313" key="7">
    <source>
        <dbReference type="EMBL" id="RKQ71555.1"/>
    </source>
</evidence>
<proteinExistence type="predicted"/>
<feature type="transmembrane region" description="Helical" evidence="6">
    <location>
        <begin position="305"/>
        <end position="328"/>
    </location>
</feature>
<evidence type="ECO:0000256" key="2">
    <source>
        <dbReference type="ARBA" id="ARBA00022475"/>
    </source>
</evidence>
<reference evidence="7 8" key="1">
    <citation type="submission" date="2018-10" db="EMBL/GenBank/DDBJ databases">
        <title>Genomic Encyclopedia of Type Strains, Phase IV (KMG-IV): sequencing the most valuable type-strain genomes for metagenomic binning, comparative biology and taxonomic classification.</title>
        <authorList>
            <person name="Goeker M."/>
        </authorList>
    </citation>
    <scope>NUCLEOTIDE SEQUENCE [LARGE SCALE GENOMIC DNA]</scope>
    <source>
        <strain evidence="7 8">DSM 22008</strain>
    </source>
</reference>
<protein>
    <submittedName>
        <fullName evidence="7">Lipopolysaccharide export system permease protein</fullName>
    </submittedName>
</protein>
<evidence type="ECO:0000256" key="1">
    <source>
        <dbReference type="ARBA" id="ARBA00004651"/>
    </source>
</evidence>
<evidence type="ECO:0000256" key="4">
    <source>
        <dbReference type="ARBA" id="ARBA00022989"/>
    </source>
</evidence>
<dbReference type="FunCoup" id="A0A420WKZ0">
    <property type="interactions" value="146"/>
</dbReference>
<comment type="subcellular location">
    <subcellularLocation>
        <location evidence="1">Cell membrane</location>
        <topology evidence="1">Multi-pass membrane protein</topology>
    </subcellularLocation>
</comment>
<evidence type="ECO:0000313" key="8">
    <source>
        <dbReference type="Proteomes" id="UP000282211"/>
    </source>
</evidence>
<dbReference type="InParanoid" id="A0A420WKZ0"/>
<dbReference type="EMBL" id="RBII01000001">
    <property type="protein sequence ID" value="RKQ71555.1"/>
    <property type="molecule type" value="Genomic_DNA"/>
</dbReference>
<keyword evidence="4 6" id="KW-1133">Transmembrane helix</keyword>
<feature type="transmembrane region" description="Helical" evidence="6">
    <location>
        <begin position="60"/>
        <end position="80"/>
    </location>
</feature>
<keyword evidence="8" id="KW-1185">Reference proteome</keyword>